<accession>A0ACC2F8D5</accession>
<gene>
    <name evidence="1" type="ORF">DPEC_G00328190</name>
</gene>
<reference evidence="1" key="1">
    <citation type="submission" date="2021-05" db="EMBL/GenBank/DDBJ databases">
        <authorList>
            <person name="Pan Q."/>
            <person name="Jouanno E."/>
            <person name="Zahm M."/>
            <person name="Klopp C."/>
            <person name="Cabau C."/>
            <person name="Louis A."/>
            <person name="Berthelot C."/>
            <person name="Parey E."/>
            <person name="Roest Crollius H."/>
            <person name="Montfort J."/>
            <person name="Robinson-Rechavi M."/>
            <person name="Bouchez O."/>
            <person name="Lampietro C."/>
            <person name="Lopez Roques C."/>
            <person name="Donnadieu C."/>
            <person name="Postlethwait J."/>
            <person name="Bobe J."/>
            <person name="Dillon D."/>
            <person name="Chandos A."/>
            <person name="von Hippel F."/>
            <person name="Guiguen Y."/>
        </authorList>
    </citation>
    <scope>NUCLEOTIDE SEQUENCE</scope>
    <source>
        <strain evidence="1">YG-Jan2019</strain>
    </source>
</reference>
<organism evidence="1 2">
    <name type="scientific">Dallia pectoralis</name>
    <name type="common">Alaska blackfish</name>
    <dbReference type="NCBI Taxonomy" id="75939"/>
    <lineage>
        <taxon>Eukaryota</taxon>
        <taxon>Metazoa</taxon>
        <taxon>Chordata</taxon>
        <taxon>Craniata</taxon>
        <taxon>Vertebrata</taxon>
        <taxon>Euteleostomi</taxon>
        <taxon>Actinopterygii</taxon>
        <taxon>Neopterygii</taxon>
        <taxon>Teleostei</taxon>
        <taxon>Protacanthopterygii</taxon>
        <taxon>Esociformes</taxon>
        <taxon>Umbridae</taxon>
        <taxon>Dallia</taxon>
    </lineage>
</organism>
<dbReference type="Proteomes" id="UP001157502">
    <property type="component" value="Chromosome 32"/>
</dbReference>
<evidence type="ECO:0000313" key="1">
    <source>
        <dbReference type="EMBL" id="KAJ7987603.1"/>
    </source>
</evidence>
<name>A0ACC2F8D5_DALPE</name>
<sequence length="96" mass="10215">MLCRPQTALDRLAVNGVGFSSSVDNIALVQAGSGLYDTCTASGAVLPFLSDLAPDKSVPLGQVVWRRLPRCSTLLMCTAVLQESGRKGGQLWGRHQ</sequence>
<proteinExistence type="predicted"/>
<evidence type="ECO:0000313" key="2">
    <source>
        <dbReference type="Proteomes" id="UP001157502"/>
    </source>
</evidence>
<dbReference type="EMBL" id="CM055759">
    <property type="protein sequence ID" value="KAJ7987603.1"/>
    <property type="molecule type" value="Genomic_DNA"/>
</dbReference>
<protein>
    <submittedName>
        <fullName evidence="1">Uncharacterized protein</fullName>
    </submittedName>
</protein>
<comment type="caution">
    <text evidence="1">The sequence shown here is derived from an EMBL/GenBank/DDBJ whole genome shotgun (WGS) entry which is preliminary data.</text>
</comment>
<keyword evidence="2" id="KW-1185">Reference proteome</keyword>